<organism evidence="1">
    <name type="scientific">Apis cerana</name>
    <name type="common">Indian honeybee</name>
    <dbReference type="NCBI Taxonomy" id="7461"/>
    <lineage>
        <taxon>Eukaryota</taxon>
        <taxon>Metazoa</taxon>
        <taxon>Ecdysozoa</taxon>
        <taxon>Arthropoda</taxon>
        <taxon>Hexapoda</taxon>
        <taxon>Insecta</taxon>
        <taxon>Pterygota</taxon>
        <taxon>Neoptera</taxon>
        <taxon>Endopterygota</taxon>
        <taxon>Hymenoptera</taxon>
        <taxon>Apocrita</taxon>
        <taxon>Aculeata</taxon>
        <taxon>Apoidea</taxon>
        <taxon>Anthophila</taxon>
        <taxon>Apidae</taxon>
        <taxon>Apis</taxon>
    </lineage>
</organism>
<protein>
    <submittedName>
        <fullName evidence="1">Uncharacterized protein</fullName>
    </submittedName>
</protein>
<dbReference type="AlphaFoldDB" id="V9IFJ2"/>
<reference evidence="1" key="1">
    <citation type="submission" date="2011-11" db="EMBL/GenBank/DDBJ databases">
        <title>Decoding the brain transcriptome of the Eastern honeybee (Apis cerana) based on pyrosequencing.</title>
        <authorList>
            <person name="Sun L."/>
            <person name="Zheng H."/>
            <person name="Wang Y."/>
            <person name="Xie X."/>
            <person name="Zhu Y."/>
            <person name="Gu W."/>
            <person name="Wang S."/>
        </authorList>
    </citation>
    <scope>NUCLEOTIDE SEQUENCE</scope>
    <source>
        <tissue evidence="1">Brain</tissue>
    </source>
</reference>
<accession>V9IFJ2</accession>
<gene>
    <name evidence="1" type="ORF">ACCB05574</name>
</gene>
<evidence type="ECO:0000313" key="1">
    <source>
        <dbReference type="EMBL" id="AEY59883.1"/>
    </source>
</evidence>
<name>V9IFJ2_APICE</name>
<dbReference type="EMBL" id="JR044366">
    <property type="protein sequence ID" value="AEY59883.1"/>
    <property type="molecule type" value="mRNA"/>
</dbReference>
<dbReference type="InterPro" id="IPR037056">
    <property type="entry name" value="RNase_H1_N_sf"/>
</dbReference>
<dbReference type="Gene3D" id="3.40.970.10">
    <property type="entry name" value="Ribonuclease H1, N-terminal domain"/>
    <property type="match status" value="1"/>
</dbReference>
<sequence>MLIFNGNNIKDHIRVYQDKAEALKVIKEFKTGRLKSFKIQSEAEEYAKLVLKKQII</sequence>
<proteinExistence type="evidence at transcript level"/>